<dbReference type="EMBL" id="JARK01001486">
    <property type="protein sequence ID" value="EYB96408.1"/>
    <property type="molecule type" value="Genomic_DNA"/>
</dbReference>
<keyword evidence="1" id="KW-0732">Signal</keyword>
<comment type="caution">
    <text evidence="2">The sequence shown here is derived from an EMBL/GenBank/DDBJ whole genome shotgun (WGS) entry which is preliminary data.</text>
</comment>
<evidence type="ECO:0000256" key="1">
    <source>
        <dbReference type="SAM" id="SignalP"/>
    </source>
</evidence>
<reference evidence="3" key="1">
    <citation type="journal article" date="2015" name="Nat. Genet.">
        <title>The genome and transcriptome of the zoonotic hookworm Ancylostoma ceylanicum identify infection-specific gene families.</title>
        <authorList>
            <person name="Schwarz E.M."/>
            <person name="Hu Y."/>
            <person name="Antoshechkin I."/>
            <person name="Miller M.M."/>
            <person name="Sternberg P.W."/>
            <person name="Aroian R.V."/>
        </authorList>
    </citation>
    <scope>NUCLEOTIDE SEQUENCE</scope>
    <source>
        <strain evidence="3">HY135</strain>
    </source>
</reference>
<evidence type="ECO:0000313" key="3">
    <source>
        <dbReference type="Proteomes" id="UP000024635"/>
    </source>
</evidence>
<feature type="chain" id="PRO_5001487394" evidence="1">
    <location>
        <begin position="18"/>
        <end position="66"/>
    </location>
</feature>
<dbReference type="Proteomes" id="UP000024635">
    <property type="component" value="Unassembled WGS sequence"/>
</dbReference>
<evidence type="ECO:0000313" key="2">
    <source>
        <dbReference type="EMBL" id="EYB96408.1"/>
    </source>
</evidence>
<name>A0A016T081_9BILA</name>
<organism evidence="2 3">
    <name type="scientific">Ancylostoma ceylanicum</name>
    <dbReference type="NCBI Taxonomy" id="53326"/>
    <lineage>
        <taxon>Eukaryota</taxon>
        <taxon>Metazoa</taxon>
        <taxon>Ecdysozoa</taxon>
        <taxon>Nematoda</taxon>
        <taxon>Chromadorea</taxon>
        <taxon>Rhabditida</taxon>
        <taxon>Rhabditina</taxon>
        <taxon>Rhabditomorpha</taxon>
        <taxon>Strongyloidea</taxon>
        <taxon>Ancylostomatidae</taxon>
        <taxon>Ancylostomatinae</taxon>
        <taxon>Ancylostoma</taxon>
    </lineage>
</organism>
<sequence>MVLSLLVLAAIISSTESEEASSTSTELHLVSGGPDTFDYLDLGEQVSVEKLNGKNSVLKLPETEIS</sequence>
<accession>A0A016T081</accession>
<dbReference type="AlphaFoldDB" id="A0A016T081"/>
<keyword evidence="3" id="KW-1185">Reference proteome</keyword>
<proteinExistence type="predicted"/>
<gene>
    <name evidence="2" type="primary">Acey_s0150.g2734</name>
    <name evidence="2" type="ORF">Y032_0150g2734</name>
</gene>
<protein>
    <submittedName>
        <fullName evidence="2">Uncharacterized protein</fullName>
    </submittedName>
</protein>
<feature type="signal peptide" evidence="1">
    <location>
        <begin position="1"/>
        <end position="17"/>
    </location>
</feature>